<dbReference type="OrthoDB" id="8607327at2"/>
<dbReference type="Pfam" id="PF22829">
    <property type="entry name" value="HphA_C"/>
    <property type="match status" value="1"/>
</dbReference>
<gene>
    <name evidence="4" type="ordered locus">Fraau_3119</name>
</gene>
<accession>H8L0F0</accession>
<feature type="chain" id="PRO_5003613375" evidence="1">
    <location>
        <begin position="25"/>
        <end position="261"/>
    </location>
</feature>
<dbReference type="InterPro" id="IPR054536">
    <property type="entry name" value="HphA_C"/>
</dbReference>
<dbReference type="Gene3D" id="2.40.160.90">
    <property type="match status" value="1"/>
</dbReference>
<evidence type="ECO:0000259" key="2">
    <source>
        <dbReference type="Pfam" id="PF22828"/>
    </source>
</evidence>
<evidence type="ECO:0000259" key="3">
    <source>
        <dbReference type="Pfam" id="PF22829"/>
    </source>
</evidence>
<reference evidence="4" key="1">
    <citation type="submission" date="2012-02" db="EMBL/GenBank/DDBJ databases">
        <title>The complete genome of Frateuria aurantia DSM 6220.</title>
        <authorList>
            <consortium name="US DOE Joint Genome Institute (JGI-PGF)"/>
            <person name="Lucas S."/>
            <person name="Copeland A."/>
            <person name="Lapidus A."/>
            <person name="Glavina del Rio T."/>
            <person name="Dalin E."/>
            <person name="Tice H."/>
            <person name="Bruce D."/>
            <person name="Goodwin L."/>
            <person name="Pitluck S."/>
            <person name="Peters L."/>
            <person name="Ovchinnikova G."/>
            <person name="Teshima H."/>
            <person name="Kyrpides N."/>
            <person name="Mavromatis K."/>
            <person name="Ivanova N."/>
            <person name="Brettin T."/>
            <person name="Detter J.C."/>
            <person name="Han C."/>
            <person name="Larimer F."/>
            <person name="Land M."/>
            <person name="Hauser L."/>
            <person name="Markowitz V."/>
            <person name="Cheng J.-F."/>
            <person name="Hugenholtz P."/>
            <person name="Woyke T."/>
            <person name="Wu D."/>
            <person name="Brambilla E."/>
            <person name="Klenk H.-P."/>
            <person name="Eisen J.A."/>
        </authorList>
    </citation>
    <scope>NUCLEOTIDE SEQUENCE</scope>
    <source>
        <strain evidence="4">DSM 6220</strain>
    </source>
</reference>
<protein>
    <submittedName>
        <fullName evidence="4">Uncharacterized protein</fullName>
    </submittedName>
</protein>
<feature type="domain" description="HphA N-terminal heme-binding" evidence="2">
    <location>
        <begin position="24"/>
        <end position="138"/>
    </location>
</feature>
<dbReference type="InterPro" id="IPR054535">
    <property type="entry name" value="HphA_N"/>
</dbReference>
<dbReference type="SUPFAM" id="SSF56925">
    <property type="entry name" value="OMPA-like"/>
    <property type="match status" value="1"/>
</dbReference>
<feature type="domain" description="HphA C-terminal" evidence="3">
    <location>
        <begin position="148"/>
        <end position="260"/>
    </location>
</feature>
<dbReference type="HOGENOM" id="CLU_082400_0_0_6"/>
<dbReference type="Pfam" id="PF22828">
    <property type="entry name" value="HphA_N"/>
    <property type="match status" value="1"/>
</dbReference>
<sequence length="261" mass="26033">MNHKLNTRLGLLTLGLLLAAGAQAQSSISGVTSRPNERDLIRVGESTVNGGPHHSGAPGIGVQSTDASKLVDFAGLVRYGQTDAAGVTTLALESPTPPPGAPPSHDSLGSFHFAKVSNADVYYGEWSQSASASDGTHTSYYVGDHAGTTVPATGTATYAVQGISDYANRGALAGTFAADFGAHQLTGSLSNGNYAVDIGTARIDGAAISGNQGSASVAGATVASQGAVSGSFFGANAAALAGIVAFDQAHQHDTAFGGSRQ</sequence>
<dbReference type="NCBIfam" id="NF041636">
    <property type="entry name" value="slam_lipo"/>
    <property type="match status" value="1"/>
</dbReference>
<organism evidence="4 5">
    <name type="scientific">Frateuria aurantia (strain ATCC 33424 / DSM 6220 / KCTC 2777 / LMG 1558 / NBRC 3245 / NCIMB 13370)</name>
    <name type="common">Acetobacter aurantius</name>
    <dbReference type="NCBI Taxonomy" id="767434"/>
    <lineage>
        <taxon>Bacteria</taxon>
        <taxon>Pseudomonadati</taxon>
        <taxon>Pseudomonadota</taxon>
        <taxon>Gammaproteobacteria</taxon>
        <taxon>Lysobacterales</taxon>
        <taxon>Rhodanobacteraceae</taxon>
        <taxon>Frateuria</taxon>
    </lineage>
</organism>
<dbReference type="KEGG" id="fau:Fraau_3119"/>
<evidence type="ECO:0000313" key="4">
    <source>
        <dbReference type="EMBL" id="AFC87445.1"/>
    </source>
</evidence>
<name>H8L0F0_FRAAD</name>
<evidence type="ECO:0000313" key="5">
    <source>
        <dbReference type="Proteomes" id="UP000005234"/>
    </source>
</evidence>
<proteinExistence type="predicted"/>
<dbReference type="InterPro" id="IPR054843">
    <property type="entry name" value="Slam_hemophilin_C"/>
</dbReference>
<dbReference type="Proteomes" id="UP000005234">
    <property type="component" value="Chromosome"/>
</dbReference>
<dbReference type="EMBL" id="CP003350">
    <property type="protein sequence ID" value="AFC87445.1"/>
    <property type="molecule type" value="Genomic_DNA"/>
</dbReference>
<keyword evidence="5" id="KW-1185">Reference proteome</keyword>
<dbReference type="STRING" id="767434.Fraau_3119"/>
<dbReference type="RefSeq" id="WP_014404448.1">
    <property type="nucleotide sequence ID" value="NC_017033.1"/>
</dbReference>
<dbReference type="AlphaFoldDB" id="H8L0F0"/>
<dbReference type="eggNOG" id="ENOG5031946">
    <property type="taxonomic scope" value="Bacteria"/>
</dbReference>
<evidence type="ECO:0000256" key="1">
    <source>
        <dbReference type="SAM" id="SignalP"/>
    </source>
</evidence>
<feature type="signal peptide" evidence="1">
    <location>
        <begin position="1"/>
        <end position="24"/>
    </location>
</feature>
<keyword evidence="1" id="KW-0732">Signal</keyword>
<dbReference type="InterPro" id="IPR011250">
    <property type="entry name" value="OMP/PagP_B-barrel"/>
</dbReference>